<proteinExistence type="predicted"/>
<dbReference type="InterPro" id="IPR050871">
    <property type="entry name" value="26S_Proteasome/COP9_Components"/>
</dbReference>
<dbReference type="Gene3D" id="1.25.40.570">
    <property type="match status" value="1"/>
</dbReference>
<feature type="non-terminal residue" evidence="1">
    <location>
        <position position="1"/>
    </location>
</feature>
<organism evidence="1 2">
    <name type="scientific">Oesophagostomum dentatum</name>
    <name type="common">Nodular worm</name>
    <dbReference type="NCBI Taxonomy" id="61180"/>
    <lineage>
        <taxon>Eukaryota</taxon>
        <taxon>Metazoa</taxon>
        <taxon>Ecdysozoa</taxon>
        <taxon>Nematoda</taxon>
        <taxon>Chromadorea</taxon>
        <taxon>Rhabditida</taxon>
        <taxon>Rhabditina</taxon>
        <taxon>Rhabditomorpha</taxon>
        <taxon>Strongyloidea</taxon>
        <taxon>Strongylidae</taxon>
        <taxon>Oesophagostomum</taxon>
    </lineage>
</organism>
<protein>
    <submittedName>
        <fullName evidence="1">Uncharacterized protein</fullName>
    </submittedName>
</protein>
<dbReference type="SMART" id="SM00753">
    <property type="entry name" value="PAM"/>
    <property type="match status" value="1"/>
</dbReference>
<dbReference type="OrthoDB" id="1418352at2759"/>
<dbReference type="EMBL" id="KN592071">
    <property type="protein sequence ID" value="KHJ81246.1"/>
    <property type="molecule type" value="Genomic_DNA"/>
</dbReference>
<evidence type="ECO:0000313" key="1">
    <source>
        <dbReference type="EMBL" id="KHJ81246.1"/>
    </source>
</evidence>
<dbReference type="PANTHER" id="PTHR10678">
    <property type="entry name" value="26S PROTEASOME NON-ATPASE REGULATORY SUBUNIT 11/COP9 SIGNALOSOME COMPLEX SUBUNIT 2"/>
    <property type="match status" value="1"/>
</dbReference>
<reference evidence="1 2" key="1">
    <citation type="submission" date="2014-03" db="EMBL/GenBank/DDBJ databases">
        <title>Draft genome of the hookworm Oesophagostomum dentatum.</title>
        <authorList>
            <person name="Mitreva M."/>
        </authorList>
    </citation>
    <scope>NUCLEOTIDE SEQUENCE [LARGE SCALE GENOMIC DNA]</scope>
    <source>
        <strain evidence="1 2">OD-Hann</strain>
    </source>
</reference>
<gene>
    <name evidence="1" type="ORF">OESDEN_19068</name>
</gene>
<sequence length="139" mass="15939">KIVFPFPFQAALDLQSGILYSADEKDFKTAFSYLYEALEGFVVTDMHKAIKALKYMCLCKIMLNDADSIPLLLSTKVLQPVRGREIDAMKCMAEAFKERSLYKFNKCLKDYSRELMDDPVVAAHSRQLRDNMLEKVSIP</sequence>
<keyword evidence="2" id="KW-1185">Reference proteome</keyword>
<accession>A0A0B1SBI5</accession>
<dbReference type="Proteomes" id="UP000053660">
    <property type="component" value="Unassembled WGS sequence"/>
</dbReference>
<name>A0A0B1SBI5_OESDE</name>
<dbReference type="AlphaFoldDB" id="A0A0B1SBI5"/>
<evidence type="ECO:0000313" key="2">
    <source>
        <dbReference type="Proteomes" id="UP000053660"/>
    </source>
</evidence>